<evidence type="ECO:0000256" key="8">
    <source>
        <dbReference type="ARBA" id="ARBA00023239"/>
    </source>
</evidence>
<keyword evidence="5" id="KW-0472">Membrane</keyword>
<protein>
    <recommendedName>
        <fullName evidence="12">Phosphatidylserine decarboxylase</fullName>
    </recommendedName>
</protein>
<keyword evidence="7" id="KW-0594">Phospholipid biosynthesis</keyword>
<keyword evidence="2" id="KW-0444">Lipid biosynthesis</keyword>
<dbReference type="GO" id="GO:0008654">
    <property type="term" value="P:phospholipid biosynthetic process"/>
    <property type="evidence" value="ECO:0007669"/>
    <property type="project" value="UniProtKB-KW"/>
</dbReference>
<evidence type="ECO:0000256" key="2">
    <source>
        <dbReference type="ARBA" id="ARBA00022516"/>
    </source>
</evidence>
<evidence type="ECO:0000256" key="5">
    <source>
        <dbReference type="ARBA" id="ARBA00023136"/>
    </source>
</evidence>
<dbReference type="EMBL" id="UINC01002120">
    <property type="protein sequence ID" value="SUZ93130.1"/>
    <property type="molecule type" value="Genomic_DNA"/>
</dbReference>
<keyword evidence="3" id="KW-0210">Decarboxylase</keyword>
<keyword evidence="6" id="KW-0865">Zymogen</keyword>
<evidence type="ECO:0000313" key="11">
    <source>
        <dbReference type="EMBL" id="SUZ93130.1"/>
    </source>
</evidence>
<keyword evidence="4" id="KW-0443">Lipid metabolism</keyword>
<dbReference type="PANTHER" id="PTHR35809:SF1">
    <property type="entry name" value="ARCHAETIDYLSERINE DECARBOXYLASE PROENZYME-RELATED"/>
    <property type="match status" value="1"/>
</dbReference>
<keyword evidence="1" id="KW-1003">Cell membrane</keyword>
<reference evidence="11" key="1">
    <citation type="submission" date="2018-05" db="EMBL/GenBank/DDBJ databases">
        <authorList>
            <person name="Lanie J.A."/>
            <person name="Ng W.-L."/>
            <person name="Kazmierczak K.M."/>
            <person name="Andrzejewski T.M."/>
            <person name="Davidsen T.M."/>
            <person name="Wayne K.J."/>
            <person name="Tettelin H."/>
            <person name="Glass J.I."/>
            <person name="Rusch D."/>
            <person name="Podicherti R."/>
            <person name="Tsui H.-C.T."/>
            <person name="Winkler M.E."/>
        </authorList>
    </citation>
    <scope>NUCLEOTIDE SEQUENCE</scope>
</reference>
<organism evidence="11">
    <name type="scientific">marine metagenome</name>
    <dbReference type="NCBI Taxonomy" id="408172"/>
    <lineage>
        <taxon>unclassified sequences</taxon>
        <taxon>metagenomes</taxon>
        <taxon>ecological metagenomes</taxon>
    </lineage>
</organism>
<evidence type="ECO:0000256" key="3">
    <source>
        <dbReference type="ARBA" id="ARBA00022793"/>
    </source>
</evidence>
<sequence length="209" mass="22155">MLPRSEALPYVLPVALGAAATASTGYELAALAFALLATSLAAFFRDPERESDEPSNCILSPADGIVVEVSSSDNGVEIAIFLSVFNVHVTRSPVAGQLIEWKRITGGSAMAFRSHASNNARHRVVIESPLGKVELSLIAGALARRVVPFVMPPKYLERGERIALIKFGSRTELRLPIGYSAVVSVGGSVRAGKTVIAKTLESNSHDSEA</sequence>
<evidence type="ECO:0000256" key="10">
    <source>
        <dbReference type="ARBA" id="ARBA00023317"/>
    </source>
</evidence>
<keyword evidence="8" id="KW-0456">Lyase</keyword>
<dbReference type="PANTHER" id="PTHR35809">
    <property type="entry name" value="ARCHAETIDYLSERINE DECARBOXYLASE PROENZYME-RELATED"/>
    <property type="match status" value="1"/>
</dbReference>
<accession>A0A381RMN4</accession>
<evidence type="ECO:0008006" key="12">
    <source>
        <dbReference type="Google" id="ProtNLM"/>
    </source>
</evidence>
<evidence type="ECO:0000256" key="6">
    <source>
        <dbReference type="ARBA" id="ARBA00023145"/>
    </source>
</evidence>
<gene>
    <name evidence="11" type="ORF">METZ01_LOCUS45984</name>
</gene>
<evidence type="ECO:0000256" key="4">
    <source>
        <dbReference type="ARBA" id="ARBA00023098"/>
    </source>
</evidence>
<evidence type="ECO:0000256" key="7">
    <source>
        <dbReference type="ARBA" id="ARBA00023209"/>
    </source>
</evidence>
<dbReference type="InterPro" id="IPR033175">
    <property type="entry name" value="PSD-A"/>
</dbReference>
<dbReference type="AlphaFoldDB" id="A0A381RMN4"/>
<keyword evidence="10" id="KW-0670">Pyruvate</keyword>
<evidence type="ECO:0000256" key="9">
    <source>
        <dbReference type="ARBA" id="ARBA00023264"/>
    </source>
</evidence>
<keyword evidence="9" id="KW-1208">Phospholipid metabolism</keyword>
<proteinExistence type="predicted"/>
<dbReference type="Pfam" id="PF02666">
    <property type="entry name" value="PS_Dcarbxylase"/>
    <property type="match status" value="1"/>
</dbReference>
<dbReference type="GO" id="GO:0004609">
    <property type="term" value="F:phosphatidylserine decarboxylase activity"/>
    <property type="evidence" value="ECO:0007669"/>
    <property type="project" value="InterPro"/>
</dbReference>
<name>A0A381RMN4_9ZZZZ</name>
<evidence type="ECO:0000256" key="1">
    <source>
        <dbReference type="ARBA" id="ARBA00022475"/>
    </source>
</evidence>
<dbReference type="InterPro" id="IPR003817">
    <property type="entry name" value="PS_Dcarbxylase"/>
</dbReference>